<keyword evidence="1" id="KW-1133">Transmembrane helix</keyword>
<feature type="non-terminal residue" evidence="2">
    <location>
        <position position="1"/>
    </location>
</feature>
<evidence type="ECO:0008006" key="4">
    <source>
        <dbReference type="Google" id="ProtNLM"/>
    </source>
</evidence>
<keyword evidence="1" id="KW-0812">Transmembrane</keyword>
<dbReference type="Proteomes" id="UP001519887">
    <property type="component" value="Unassembled WGS sequence"/>
</dbReference>
<organism evidence="2 3">
    <name type="scientific">Paenibacillus sepulcri</name>
    <dbReference type="NCBI Taxonomy" id="359917"/>
    <lineage>
        <taxon>Bacteria</taxon>
        <taxon>Bacillati</taxon>
        <taxon>Bacillota</taxon>
        <taxon>Bacilli</taxon>
        <taxon>Bacillales</taxon>
        <taxon>Paenibacillaceae</taxon>
        <taxon>Paenibacillus</taxon>
    </lineage>
</organism>
<protein>
    <recommendedName>
        <fullName evidence="4">ABC transporter permease</fullName>
    </recommendedName>
</protein>
<comment type="caution">
    <text evidence="2">The sequence shown here is derived from an EMBL/GenBank/DDBJ whole genome shotgun (WGS) entry which is preliminary data.</text>
</comment>
<dbReference type="EMBL" id="JAHZIK010002565">
    <property type="protein sequence ID" value="MBW7460935.1"/>
    <property type="molecule type" value="Genomic_DNA"/>
</dbReference>
<evidence type="ECO:0000256" key="1">
    <source>
        <dbReference type="SAM" id="Phobius"/>
    </source>
</evidence>
<evidence type="ECO:0000313" key="2">
    <source>
        <dbReference type="EMBL" id="MBW7460935.1"/>
    </source>
</evidence>
<proteinExistence type="predicted"/>
<sequence>VLAYVNLAKPETRSLVIELEQQLFGRELTMQDVSYIPLMKTEINRILAVFQADPQPAAAQAVQKQAADLSEQASRGQGALWIGSIALISSFFLIVSLHITGRPLGLLVNERNLISLSRFQTLLWTIMLLSAYYSAASLRIYGLQDIGNALNIAMDWHLWALMGISFTSLVATPLIHTTKQAKTISPDEADKLQPADVEGSDGILYANANFSDASWTDMFKGEEVKNVNIVDMAKLQMFFFTIIAAASYA</sequence>
<feature type="transmembrane region" description="Helical" evidence="1">
    <location>
        <begin position="121"/>
        <end position="141"/>
    </location>
</feature>
<keyword evidence="1" id="KW-0472">Membrane</keyword>
<feature type="non-terminal residue" evidence="2">
    <location>
        <position position="249"/>
    </location>
</feature>
<accession>A0ABS7CJ54</accession>
<keyword evidence="3" id="KW-1185">Reference proteome</keyword>
<feature type="transmembrane region" description="Helical" evidence="1">
    <location>
        <begin position="79"/>
        <end position="100"/>
    </location>
</feature>
<evidence type="ECO:0000313" key="3">
    <source>
        <dbReference type="Proteomes" id="UP001519887"/>
    </source>
</evidence>
<gene>
    <name evidence="2" type="ORF">K0U00_43460</name>
</gene>
<feature type="transmembrane region" description="Helical" evidence="1">
    <location>
        <begin position="156"/>
        <end position="175"/>
    </location>
</feature>
<reference evidence="2 3" key="1">
    <citation type="submission" date="2021-07" db="EMBL/GenBank/DDBJ databases">
        <title>Paenibacillus radiodurans sp. nov., isolated from the southeastern edge of Tengger Desert.</title>
        <authorList>
            <person name="Zhang G."/>
        </authorList>
    </citation>
    <scope>NUCLEOTIDE SEQUENCE [LARGE SCALE GENOMIC DNA]</scope>
    <source>
        <strain evidence="2 3">CCM 7311</strain>
    </source>
</reference>
<name>A0ABS7CJ54_9BACL</name>